<reference evidence="1 2" key="1">
    <citation type="journal article" date="2023" name="Plants (Basel)">
        <title>Bridging the Gap: Combining Genomics and Transcriptomics Approaches to Understand Stylosanthes scabra, an Orphan Legume from the Brazilian Caatinga.</title>
        <authorList>
            <person name="Ferreira-Neto J.R.C."/>
            <person name="da Silva M.D."/>
            <person name="Binneck E."/>
            <person name="de Melo N.F."/>
            <person name="da Silva R.H."/>
            <person name="de Melo A.L.T.M."/>
            <person name="Pandolfi V."/>
            <person name="Bustamante F.O."/>
            <person name="Brasileiro-Vidal A.C."/>
            <person name="Benko-Iseppon A.M."/>
        </authorList>
    </citation>
    <scope>NUCLEOTIDE SEQUENCE [LARGE SCALE GENOMIC DNA]</scope>
    <source>
        <tissue evidence="1">Leaves</tissue>
    </source>
</reference>
<protein>
    <recommendedName>
        <fullName evidence="3">Reverse transcriptase zinc-binding domain-containing protein</fullName>
    </recommendedName>
</protein>
<sequence length="153" mass="17463">MGVDSVTWAPEKRGCYKVDSGYQIVFQFFHPPIDLLSAQCRQKQIWNLLWDLQCPPKSRVPSVVDTCPRCGELGETVLHSLVTCPFAADVWVHSNLPLIDNPDSTVDFWNWWLYLMIELKKQPRVFEGVAGSVDLVLSSATELISEYHQHHPP</sequence>
<evidence type="ECO:0000313" key="2">
    <source>
        <dbReference type="Proteomes" id="UP001341840"/>
    </source>
</evidence>
<dbReference type="EMBL" id="JASCZI010272028">
    <property type="protein sequence ID" value="MED6219383.1"/>
    <property type="molecule type" value="Genomic_DNA"/>
</dbReference>
<comment type="caution">
    <text evidence="1">The sequence shown here is derived from an EMBL/GenBank/DDBJ whole genome shotgun (WGS) entry which is preliminary data.</text>
</comment>
<name>A0ABU6ZCP5_9FABA</name>
<accession>A0ABU6ZCP5</accession>
<proteinExistence type="predicted"/>
<organism evidence="1 2">
    <name type="scientific">Stylosanthes scabra</name>
    <dbReference type="NCBI Taxonomy" id="79078"/>
    <lineage>
        <taxon>Eukaryota</taxon>
        <taxon>Viridiplantae</taxon>
        <taxon>Streptophyta</taxon>
        <taxon>Embryophyta</taxon>
        <taxon>Tracheophyta</taxon>
        <taxon>Spermatophyta</taxon>
        <taxon>Magnoliopsida</taxon>
        <taxon>eudicotyledons</taxon>
        <taxon>Gunneridae</taxon>
        <taxon>Pentapetalae</taxon>
        <taxon>rosids</taxon>
        <taxon>fabids</taxon>
        <taxon>Fabales</taxon>
        <taxon>Fabaceae</taxon>
        <taxon>Papilionoideae</taxon>
        <taxon>50 kb inversion clade</taxon>
        <taxon>dalbergioids sensu lato</taxon>
        <taxon>Dalbergieae</taxon>
        <taxon>Pterocarpus clade</taxon>
        <taxon>Stylosanthes</taxon>
    </lineage>
</organism>
<gene>
    <name evidence="1" type="ORF">PIB30_035301</name>
</gene>
<evidence type="ECO:0000313" key="1">
    <source>
        <dbReference type="EMBL" id="MED6219383.1"/>
    </source>
</evidence>
<dbReference type="Proteomes" id="UP001341840">
    <property type="component" value="Unassembled WGS sequence"/>
</dbReference>
<evidence type="ECO:0008006" key="3">
    <source>
        <dbReference type="Google" id="ProtNLM"/>
    </source>
</evidence>
<keyword evidence="2" id="KW-1185">Reference proteome</keyword>